<dbReference type="Proteomes" id="UP000012179">
    <property type="component" value="Chromosome"/>
</dbReference>
<dbReference type="KEGG" id="nlc:EBAPG3_15015"/>
<protein>
    <submittedName>
        <fullName evidence="1">Uncharacterized protein</fullName>
    </submittedName>
</protein>
<proteinExistence type="predicted"/>
<keyword evidence="2" id="KW-1185">Reference proteome</keyword>
<dbReference type="AlphaFoldDB" id="A0A1W6SMJ4"/>
<accession>A0A1W6SMJ4</accession>
<dbReference type="EMBL" id="CP021106">
    <property type="protein sequence ID" value="ARO87016.1"/>
    <property type="molecule type" value="Genomic_DNA"/>
</dbReference>
<organism evidence="1 2">
    <name type="scientific">Nitrosospira lacus</name>
    <dbReference type="NCBI Taxonomy" id="1288494"/>
    <lineage>
        <taxon>Bacteria</taxon>
        <taxon>Pseudomonadati</taxon>
        <taxon>Pseudomonadota</taxon>
        <taxon>Betaproteobacteria</taxon>
        <taxon>Nitrosomonadales</taxon>
        <taxon>Nitrosomonadaceae</taxon>
        <taxon>Nitrosospira</taxon>
    </lineage>
</organism>
<evidence type="ECO:0000313" key="2">
    <source>
        <dbReference type="Proteomes" id="UP000012179"/>
    </source>
</evidence>
<gene>
    <name evidence="1" type="ORF">EBAPG3_004075</name>
</gene>
<reference evidence="1 2" key="1">
    <citation type="journal article" date="2015" name="Int. J. Syst. Evol. Microbiol.">
        <title>Nitrosospira lacus sp. nov., a psychrotolerant, ammonia-oxidizing bacterium from sandy lake sediment.</title>
        <authorList>
            <person name="Urakawa H."/>
            <person name="Garcia J.C."/>
            <person name="Nielsen J.L."/>
            <person name="Le V.Q."/>
            <person name="Kozlowski J.A."/>
            <person name="Stein L.Y."/>
            <person name="Lim C.K."/>
            <person name="Pommerening-Roser A."/>
            <person name="Martens-Habbena W."/>
            <person name="Stahl D.A."/>
            <person name="Klotz M.G."/>
        </authorList>
    </citation>
    <scope>NUCLEOTIDE SEQUENCE [LARGE SCALE GENOMIC DNA]</scope>
    <source>
        <strain evidence="1 2">APG3</strain>
    </source>
</reference>
<sequence>MSARFLATGKIGISAAAFHGACIVSRRGVRMLVRDRTFPRRILFRPVSRSASLRLSHIPKIAHSTPLNCRV</sequence>
<evidence type="ECO:0000313" key="1">
    <source>
        <dbReference type="EMBL" id="ARO87016.1"/>
    </source>
</evidence>
<name>A0A1W6SMJ4_9PROT</name>